<proteinExistence type="predicted"/>
<keyword evidence="2" id="KW-1185">Reference proteome</keyword>
<dbReference type="Pfam" id="PF13385">
    <property type="entry name" value="Laminin_G_3"/>
    <property type="match status" value="1"/>
</dbReference>
<accession>A0ABV9SX12</accession>
<dbReference type="Gene3D" id="2.60.120.200">
    <property type="match status" value="1"/>
</dbReference>
<dbReference type="SUPFAM" id="SSF49899">
    <property type="entry name" value="Concanavalin A-like lectins/glucanases"/>
    <property type="match status" value="1"/>
</dbReference>
<protein>
    <submittedName>
        <fullName evidence="1">LamG-like jellyroll fold domain-containing protein</fullName>
    </submittedName>
</protein>
<dbReference type="PROSITE" id="PS51257">
    <property type="entry name" value="PROKAR_LIPOPROTEIN"/>
    <property type="match status" value="1"/>
</dbReference>
<dbReference type="Pfam" id="PF17957">
    <property type="entry name" value="Big_7"/>
    <property type="match status" value="1"/>
</dbReference>
<dbReference type="EMBL" id="JBHSJJ010000002">
    <property type="protein sequence ID" value="MFC4870904.1"/>
    <property type="molecule type" value="Genomic_DNA"/>
</dbReference>
<comment type="caution">
    <text evidence="1">The sequence shown here is derived from an EMBL/GenBank/DDBJ whole genome shotgun (WGS) entry which is preliminary data.</text>
</comment>
<dbReference type="Gene3D" id="2.60.40.10">
    <property type="entry name" value="Immunoglobulins"/>
    <property type="match status" value="1"/>
</dbReference>
<organism evidence="1 2">
    <name type="scientific">Negadavirga shengliensis</name>
    <dbReference type="NCBI Taxonomy" id="1389218"/>
    <lineage>
        <taxon>Bacteria</taxon>
        <taxon>Pseudomonadati</taxon>
        <taxon>Bacteroidota</taxon>
        <taxon>Cytophagia</taxon>
        <taxon>Cytophagales</taxon>
        <taxon>Cyclobacteriaceae</taxon>
        <taxon>Negadavirga</taxon>
    </lineage>
</organism>
<evidence type="ECO:0000313" key="2">
    <source>
        <dbReference type="Proteomes" id="UP001595818"/>
    </source>
</evidence>
<name>A0ABV9SX12_9BACT</name>
<reference evidence="2" key="1">
    <citation type="journal article" date="2019" name="Int. J. Syst. Evol. Microbiol.">
        <title>The Global Catalogue of Microorganisms (GCM) 10K type strain sequencing project: providing services to taxonomists for standard genome sequencing and annotation.</title>
        <authorList>
            <consortium name="The Broad Institute Genomics Platform"/>
            <consortium name="The Broad Institute Genome Sequencing Center for Infectious Disease"/>
            <person name="Wu L."/>
            <person name="Ma J."/>
        </authorList>
    </citation>
    <scope>NUCLEOTIDE SEQUENCE [LARGE SCALE GENOMIC DNA]</scope>
    <source>
        <strain evidence="2">CGMCC 4.7466</strain>
    </source>
</reference>
<dbReference type="InterPro" id="IPR013320">
    <property type="entry name" value="ConA-like_dom_sf"/>
</dbReference>
<evidence type="ECO:0000313" key="1">
    <source>
        <dbReference type="EMBL" id="MFC4870904.1"/>
    </source>
</evidence>
<sequence length="361" mass="39807">MKKLSIILFIGLIWMAFGCAEGYIDDIAFVEPGPDEAAPEVTINYPSEGTLIRVTEDVTSMEVDLEVRDDIEIQSIVVELNGEEIARFEDFPDYRRALKKFEYDNVTNGQHTLTVTATDLSGKTTSETVNFEKVEPYRPVYDNEVFYVPFDGDFMELVRIQNPEVSGSPGFTNGVVGRAYAGANNAYLTYNTNGLRNQEFSAVFWYRVNATPDRAGLLVMGPPDTNNPNAMNNRSKGFRLFRESAGPMQRVKLNVGNGSGDNWFDGGEAADINPAAGEWAHIAFTISGSSCAVYINGEVVSQGAFSGIDWEGCDILTVGSGAPRFTEWGHLSTSSLMDELRIFDRALSQDEIQSIMAAERN</sequence>
<dbReference type="InterPro" id="IPR013783">
    <property type="entry name" value="Ig-like_fold"/>
</dbReference>
<dbReference type="RefSeq" id="WP_377061882.1">
    <property type="nucleotide sequence ID" value="NZ_JBHSJJ010000002.1"/>
</dbReference>
<gene>
    <name evidence="1" type="ORF">ACFPFU_04345</name>
</gene>
<dbReference type="Proteomes" id="UP001595818">
    <property type="component" value="Unassembled WGS sequence"/>
</dbReference>